<evidence type="ECO:0000313" key="2">
    <source>
        <dbReference type="EMBL" id="ADJ28217.1"/>
    </source>
</evidence>
<evidence type="ECO:0008006" key="4">
    <source>
        <dbReference type="Google" id="ProtNLM"/>
    </source>
</evidence>
<feature type="signal peptide" evidence="1">
    <location>
        <begin position="1"/>
        <end position="24"/>
    </location>
</feature>
<organism evidence="2 3">
    <name type="scientific">Nitrosococcus watsoni (strain C-113)</name>
    <dbReference type="NCBI Taxonomy" id="105559"/>
    <lineage>
        <taxon>Bacteria</taxon>
        <taxon>Pseudomonadati</taxon>
        <taxon>Pseudomonadota</taxon>
        <taxon>Gammaproteobacteria</taxon>
        <taxon>Chromatiales</taxon>
        <taxon>Chromatiaceae</taxon>
        <taxon>Nitrosococcus</taxon>
    </lineage>
</organism>
<reference evidence="2 3" key="1">
    <citation type="submission" date="2010-06" db="EMBL/GenBank/DDBJ databases">
        <title>Complete sequence of chromosome of Nitrosococcus watsoni C-113.</title>
        <authorList>
            <consortium name="US DOE Joint Genome Institute"/>
            <person name="Lucas S."/>
            <person name="Copeland A."/>
            <person name="Lapidus A."/>
            <person name="Cheng J.-F."/>
            <person name="Bruce D."/>
            <person name="Goodwin L."/>
            <person name="Pitluck S."/>
            <person name="Malfatti S.A."/>
            <person name="Chain P.S.G."/>
            <person name="Land M."/>
            <person name="Hauser L."/>
            <person name="Kyrpides N."/>
            <person name="Ivanova N."/>
            <person name="Cambell M.A."/>
            <person name="Heidelberg J.F."/>
            <person name="Klotz M.G."/>
            <person name="Woyke T."/>
        </authorList>
    </citation>
    <scope>NUCLEOTIDE SEQUENCE [LARGE SCALE GENOMIC DNA]</scope>
    <source>
        <strain evidence="2 3">C-113</strain>
    </source>
</reference>
<dbReference type="EMBL" id="CP002086">
    <property type="protein sequence ID" value="ADJ28217.1"/>
    <property type="molecule type" value="Genomic_DNA"/>
</dbReference>
<dbReference type="AlphaFoldDB" id="D8K5P0"/>
<dbReference type="KEGG" id="nwa:Nwat_1291"/>
<accession>D8K5P0</accession>
<dbReference type="HOGENOM" id="CLU_1720409_0_0_6"/>
<dbReference type="OrthoDB" id="5768744at2"/>
<proteinExistence type="predicted"/>
<dbReference type="eggNOG" id="ENOG503440H">
    <property type="taxonomic scope" value="Bacteria"/>
</dbReference>
<evidence type="ECO:0000256" key="1">
    <source>
        <dbReference type="SAM" id="SignalP"/>
    </source>
</evidence>
<keyword evidence="1" id="KW-0732">Signal</keyword>
<dbReference type="STRING" id="105559.Nwat_1291"/>
<gene>
    <name evidence="2" type="ordered locus">Nwat_1291</name>
</gene>
<feature type="chain" id="PRO_5003116577" description="Secreted protein" evidence="1">
    <location>
        <begin position="25"/>
        <end position="155"/>
    </location>
</feature>
<dbReference type="RefSeq" id="WP_013220313.1">
    <property type="nucleotide sequence ID" value="NC_014315.1"/>
</dbReference>
<dbReference type="Proteomes" id="UP000000393">
    <property type="component" value="Chromosome"/>
</dbReference>
<protein>
    <recommendedName>
        <fullName evidence="4">Secreted protein</fullName>
    </recommendedName>
</protein>
<sequence length="155" mass="16937">MKSIKLIILLACFGSFALYGNAYAIDGKSYNGSYCTHYYGAQAGDFSYQVDGIKNNANAGRYISCPVLVDQVGNIEGTDKAVLYYTGTGMVSCVLYSQNADGSTRQSRTGSRTNSGWLSIPNITSDDYWGSYSMYCYLPPQGVLNTIWIGEKNTQ</sequence>
<name>D8K5P0_NITWC</name>
<evidence type="ECO:0000313" key="3">
    <source>
        <dbReference type="Proteomes" id="UP000000393"/>
    </source>
</evidence>
<keyword evidence="3" id="KW-1185">Reference proteome</keyword>